<dbReference type="EMBL" id="BSRI01000002">
    <property type="protein sequence ID" value="GLV57460.1"/>
    <property type="molecule type" value="Genomic_DNA"/>
</dbReference>
<evidence type="ECO:0000313" key="2">
    <source>
        <dbReference type="Proteomes" id="UP001344906"/>
    </source>
</evidence>
<organism evidence="1 2">
    <name type="scientific">Dictyobacter halimunensis</name>
    <dbReference type="NCBI Taxonomy" id="3026934"/>
    <lineage>
        <taxon>Bacteria</taxon>
        <taxon>Bacillati</taxon>
        <taxon>Chloroflexota</taxon>
        <taxon>Ktedonobacteria</taxon>
        <taxon>Ktedonobacterales</taxon>
        <taxon>Dictyobacteraceae</taxon>
        <taxon>Dictyobacter</taxon>
    </lineage>
</organism>
<protein>
    <submittedName>
        <fullName evidence="1">Uncharacterized protein</fullName>
    </submittedName>
</protein>
<proteinExistence type="predicted"/>
<dbReference type="Proteomes" id="UP001344906">
    <property type="component" value="Unassembled WGS sequence"/>
</dbReference>
<sequence>MVVLQSMRYSAWIAAQLEKEIGGVSAPTLAGTKIPNGDVSSLTPHLLPTSYSRCIIMYDNRLIRSTVK</sequence>
<accession>A0ABQ6FWS9</accession>
<gene>
    <name evidence="1" type="ORF">KDH_42960</name>
</gene>
<comment type="caution">
    <text evidence="1">The sequence shown here is derived from an EMBL/GenBank/DDBJ whole genome shotgun (WGS) entry which is preliminary data.</text>
</comment>
<keyword evidence="2" id="KW-1185">Reference proteome</keyword>
<evidence type="ECO:0000313" key="1">
    <source>
        <dbReference type="EMBL" id="GLV57460.1"/>
    </source>
</evidence>
<reference evidence="1 2" key="1">
    <citation type="submission" date="2023-02" db="EMBL/GenBank/DDBJ databases">
        <title>Dictyobacter halimunensis sp. nov., a new member of the class Ktedonobacteria from forest soil in a geothermal area.</title>
        <authorList>
            <person name="Rachmania M.K."/>
            <person name="Ningsih F."/>
            <person name="Sakai Y."/>
            <person name="Yabe S."/>
            <person name="Yokota A."/>
            <person name="Sjamsuridzal W."/>
        </authorList>
    </citation>
    <scope>NUCLEOTIDE SEQUENCE [LARGE SCALE GENOMIC DNA]</scope>
    <source>
        <strain evidence="1 2">S3.2.2.5</strain>
    </source>
</reference>
<name>A0ABQ6FWS9_9CHLR</name>